<gene>
    <name evidence="1" type="ORF">RhiirA1_479442</name>
</gene>
<protein>
    <submittedName>
        <fullName evidence="1">Uncharacterized protein</fullName>
    </submittedName>
</protein>
<sequence length="155" mass="18063">MSSFTILEVINKLLSDNDNVSKDKKRELENSSVIDEDITSESDKDYQLEVSIKHSIQMKKVILQKMGYSSYPEILANFQPFKNSQFNTGVIYVIIYNLSRDKRFKSVNILTLAMIPSSIKLKLHQPNHYLAPLVDQLIELRQDIELETFEYLMEK</sequence>
<dbReference type="VEuPathDB" id="FungiDB:RhiirA1_479442"/>
<organism evidence="1 2">
    <name type="scientific">Rhizophagus irregularis</name>
    <dbReference type="NCBI Taxonomy" id="588596"/>
    <lineage>
        <taxon>Eukaryota</taxon>
        <taxon>Fungi</taxon>
        <taxon>Fungi incertae sedis</taxon>
        <taxon>Mucoromycota</taxon>
        <taxon>Glomeromycotina</taxon>
        <taxon>Glomeromycetes</taxon>
        <taxon>Glomerales</taxon>
        <taxon>Glomeraceae</taxon>
        <taxon>Rhizophagus</taxon>
    </lineage>
</organism>
<proteinExistence type="predicted"/>
<dbReference type="AlphaFoldDB" id="A0A2N0QQN6"/>
<dbReference type="Proteomes" id="UP000232688">
    <property type="component" value="Unassembled WGS sequence"/>
</dbReference>
<name>A0A2N0QQN6_9GLOM</name>
<comment type="caution">
    <text evidence="1">The sequence shown here is derived from an EMBL/GenBank/DDBJ whole genome shotgun (WGS) entry which is preliminary data.</text>
</comment>
<dbReference type="VEuPathDB" id="FungiDB:RhiirFUN_001207"/>
<evidence type="ECO:0000313" key="2">
    <source>
        <dbReference type="Proteomes" id="UP000232688"/>
    </source>
</evidence>
<reference evidence="1 2" key="1">
    <citation type="submission" date="2017-10" db="EMBL/GenBank/DDBJ databases">
        <title>Extensive intraspecific genome diversity in a model arbuscular mycorrhizal fungus.</title>
        <authorList>
            <person name="Chen E.C.H."/>
            <person name="Morin E."/>
            <person name="Baudet D."/>
            <person name="Noel J."/>
            <person name="Ndikumana S."/>
            <person name="Charron P."/>
            <person name="St-Onge C."/>
            <person name="Giorgi J."/>
            <person name="Grigoriev I.V."/>
            <person name="Roux C."/>
            <person name="Martin F.M."/>
            <person name="Corradi N."/>
        </authorList>
    </citation>
    <scope>NUCLEOTIDE SEQUENCE [LARGE SCALE GENOMIC DNA]</scope>
    <source>
        <strain evidence="1 2">A1</strain>
    </source>
</reference>
<reference evidence="1 2" key="2">
    <citation type="submission" date="2017-10" db="EMBL/GenBank/DDBJ databases">
        <title>Genome analyses suggest a sexual origin of heterokaryosis in a supposedly ancient asexual fungus.</title>
        <authorList>
            <person name="Corradi N."/>
            <person name="Sedzielewska K."/>
            <person name="Noel J."/>
            <person name="Charron P."/>
            <person name="Farinelli L."/>
            <person name="Marton T."/>
            <person name="Kruger M."/>
            <person name="Pelin A."/>
            <person name="Brachmann A."/>
            <person name="Corradi N."/>
        </authorList>
    </citation>
    <scope>NUCLEOTIDE SEQUENCE [LARGE SCALE GENOMIC DNA]</scope>
    <source>
        <strain evidence="1 2">A1</strain>
    </source>
</reference>
<evidence type="ECO:0000313" key="1">
    <source>
        <dbReference type="EMBL" id="PKC53367.1"/>
    </source>
</evidence>
<accession>A0A2N0QQN6</accession>
<dbReference type="EMBL" id="LLXH01004310">
    <property type="protein sequence ID" value="PKC53367.1"/>
    <property type="molecule type" value="Genomic_DNA"/>
</dbReference>